<keyword evidence="11" id="KW-1185">Reference proteome</keyword>
<organism evidence="10 11">
    <name type="scientific">Hominibacterium faecale</name>
    <dbReference type="NCBI Taxonomy" id="2839743"/>
    <lineage>
        <taxon>Bacteria</taxon>
        <taxon>Bacillati</taxon>
        <taxon>Bacillota</taxon>
        <taxon>Clostridia</taxon>
        <taxon>Peptostreptococcales</taxon>
        <taxon>Anaerovoracaceae</taxon>
        <taxon>Hominibacterium</taxon>
    </lineage>
</organism>
<dbReference type="GO" id="GO:0000287">
    <property type="term" value="F:magnesium ion binding"/>
    <property type="evidence" value="ECO:0007669"/>
    <property type="project" value="UniProtKB-UniRule"/>
</dbReference>
<keyword evidence="2 9" id="KW-0436">Ligase</keyword>
<dbReference type="EC" id="6.3.3.3" evidence="9"/>
<comment type="function">
    <text evidence="9">Catalyzes a mechanistically unusual reaction, the ATP-dependent insertion of CO2 between the N7 and N8 nitrogen atoms of 7,8-diaminopelargonic acid (DAPA, also called 7,8-diammoniononanoate) to form a ureido ring.</text>
</comment>
<dbReference type="RefSeq" id="WP_148395381.1">
    <property type="nucleotide sequence ID" value="NZ_JAJAGH010000001.1"/>
</dbReference>
<dbReference type="InterPro" id="IPR004472">
    <property type="entry name" value="DTB_synth_BioD"/>
</dbReference>
<comment type="caution">
    <text evidence="10">The sequence shown here is derived from an EMBL/GenBank/DDBJ whole genome shotgun (WGS) entry which is preliminary data.</text>
</comment>
<feature type="binding site" evidence="9">
    <location>
        <position position="55"/>
    </location>
    <ligand>
        <name>Mg(2+)</name>
        <dbReference type="ChEBI" id="CHEBI:18420"/>
    </ligand>
</feature>
<evidence type="ECO:0000256" key="2">
    <source>
        <dbReference type="ARBA" id="ARBA00022598"/>
    </source>
</evidence>
<keyword evidence="6 9" id="KW-0067">ATP-binding</keyword>
<comment type="subunit">
    <text evidence="9">Homodimer.</text>
</comment>
<dbReference type="PANTHER" id="PTHR43210">
    <property type="entry name" value="DETHIOBIOTIN SYNTHETASE"/>
    <property type="match status" value="1"/>
</dbReference>
<evidence type="ECO:0000256" key="7">
    <source>
        <dbReference type="ARBA" id="ARBA00022842"/>
    </source>
</evidence>
<accession>A0A9J6QXS2</accession>
<dbReference type="GO" id="GO:0005829">
    <property type="term" value="C:cytosol"/>
    <property type="evidence" value="ECO:0007669"/>
    <property type="project" value="TreeGrafter"/>
</dbReference>
<reference evidence="10" key="1">
    <citation type="submission" date="2022-09" db="EMBL/GenBank/DDBJ databases">
        <title>Culturomic study of gut microbiota in children with autism spectrum disorder.</title>
        <authorList>
            <person name="Efimov B.A."/>
            <person name="Chaplin A.V."/>
            <person name="Sokolova S.R."/>
            <person name="Pikina A.P."/>
            <person name="Korzhanova M."/>
            <person name="Belova V."/>
            <person name="Korostin D."/>
        </authorList>
    </citation>
    <scope>NUCLEOTIDE SEQUENCE</scope>
    <source>
        <strain evidence="10">ASD5510</strain>
    </source>
</reference>
<dbReference type="NCBIfam" id="TIGR00347">
    <property type="entry name" value="bioD"/>
    <property type="match status" value="1"/>
</dbReference>
<dbReference type="InterPro" id="IPR027417">
    <property type="entry name" value="P-loop_NTPase"/>
</dbReference>
<comment type="catalytic activity">
    <reaction evidence="8">
        <text>(7R,8S)-8-amino-7-(carboxyamino)nonanoate + ATP = (4R,5S)-dethiobiotin + ADP + phosphate + H(+)</text>
        <dbReference type="Rhea" id="RHEA:63684"/>
        <dbReference type="ChEBI" id="CHEBI:15378"/>
        <dbReference type="ChEBI" id="CHEBI:30616"/>
        <dbReference type="ChEBI" id="CHEBI:43474"/>
        <dbReference type="ChEBI" id="CHEBI:149470"/>
        <dbReference type="ChEBI" id="CHEBI:149473"/>
        <dbReference type="ChEBI" id="CHEBI:456216"/>
    </reaction>
</comment>
<dbReference type="CDD" id="cd03109">
    <property type="entry name" value="DTBS"/>
    <property type="match status" value="1"/>
</dbReference>
<keyword evidence="1 9" id="KW-0963">Cytoplasm</keyword>
<gene>
    <name evidence="9 10" type="primary">bioD</name>
    <name evidence="10" type="ORF">OBO34_18355</name>
</gene>
<dbReference type="GO" id="GO:0004141">
    <property type="term" value="F:dethiobiotin synthase activity"/>
    <property type="evidence" value="ECO:0007669"/>
    <property type="project" value="UniProtKB-UniRule"/>
</dbReference>
<feature type="binding site" evidence="9">
    <location>
        <begin position="116"/>
        <end position="119"/>
    </location>
    <ligand>
        <name>ATP</name>
        <dbReference type="ChEBI" id="CHEBI:30616"/>
    </ligand>
</feature>
<comment type="subcellular location">
    <subcellularLocation>
        <location evidence="9">Cytoplasm</location>
    </subcellularLocation>
</comment>
<dbReference type="GO" id="GO:0009102">
    <property type="term" value="P:biotin biosynthetic process"/>
    <property type="evidence" value="ECO:0007669"/>
    <property type="project" value="UniProtKB-UniRule"/>
</dbReference>
<protein>
    <recommendedName>
        <fullName evidence="9">ATP-dependent dethiobiotin synthetase BioD</fullName>
        <ecNumber evidence="9">6.3.3.3</ecNumber>
    </recommendedName>
    <alternativeName>
        <fullName evidence="9">DTB synthetase</fullName>
        <shortName evidence="9">DTBS</shortName>
    </alternativeName>
    <alternativeName>
        <fullName evidence="9">Dethiobiotin synthase</fullName>
    </alternativeName>
</protein>
<comment type="similarity">
    <text evidence="9">Belongs to the dethiobiotin synthetase family.</text>
</comment>
<keyword evidence="4 9" id="KW-0547">Nucleotide-binding</keyword>
<dbReference type="SUPFAM" id="SSF52540">
    <property type="entry name" value="P-loop containing nucleoside triphosphate hydrolases"/>
    <property type="match status" value="1"/>
</dbReference>
<keyword evidence="3 9" id="KW-0479">Metal-binding</keyword>
<comment type="catalytic activity">
    <reaction evidence="9">
        <text>(7R,8S)-7,8-diammoniononanoate + CO2 + ATP = (4R,5S)-dethiobiotin + ADP + phosphate + 3 H(+)</text>
        <dbReference type="Rhea" id="RHEA:15805"/>
        <dbReference type="ChEBI" id="CHEBI:15378"/>
        <dbReference type="ChEBI" id="CHEBI:16526"/>
        <dbReference type="ChEBI" id="CHEBI:30616"/>
        <dbReference type="ChEBI" id="CHEBI:43474"/>
        <dbReference type="ChEBI" id="CHEBI:149469"/>
        <dbReference type="ChEBI" id="CHEBI:149473"/>
        <dbReference type="ChEBI" id="CHEBI:456216"/>
        <dbReference type="EC" id="6.3.3.3"/>
    </reaction>
</comment>
<evidence type="ECO:0000256" key="1">
    <source>
        <dbReference type="ARBA" id="ARBA00022490"/>
    </source>
</evidence>
<evidence type="ECO:0000256" key="5">
    <source>
        <dbReference type="ARBA" id="ARBA00022756"/>
    </source>
</evidence>
<keyword evidence="5 9" id="KW-0093">Biotin biosynthesis</keyword>
<dbReference type="Gene3D" id="3.40.50.300">
    <property type="entry name" value="P-loop containing nucleotide triphosphate hydrolases"/>
    <property type="match status" value="1"/>
</dbReference>
<dbReference type="EMBL" id="JAOSHN010000009">
    <property type="protein sequence ID" value="MCU7380295.1"/>
    <property type="molecule type" value="Genomic_DNA"/>
</dbReference>
<dbReference type="PIRSF" id="PIRSF006755">
    <property type="entry name" value="DTB_synth"/>
    <property type="match status" value="1"/>
</dbReference>
<evidence type="ECO:0000256" key="6">
    <source>
        <dbReference type="ARBA" id="ARBA00022840"/>
    </source>
</evidence>
<keyword evidence="7 9" id="KW-0460">Magnesium</keyword>
<dbReference type="HAMAP" id="MF_00336">
    <property type="entry name" value="BioD"/>
    <property type="match status" value="1"/>
</dbReference>
<evidence type="ECO:0000256" key="8">
    <source>
        <dbReference type="ARBA" id="ARBA00047386"/>
    </source>
</evidence>
<feature type="binding site" evidence="9">
    <location>
        <begin position="13"/>
        <end position="18"/>
    </location>
    <ligand>
        <name>ATP</name>
        <dbReference type="ChEBI" id="CHEBI:30616"/>
    </ligand>
</feature>
<comment type="pathway">
    <text evidence="9">Cofactor biosynthesis; biotin biosynthesis; biotin from 7,8-diaminononanoate: step 1/2.</text>
</comment>
<dbReference type="Proteomes" id="UP001065549">
    <property type="component" value="Unassembled WGS sequence"/>
</dbReference>
<feature type="binding site" evidence="9">
    <location>
        <position position="55"/>
    </location>
    <ligand>
        <name>ATP</name>
        <dbReference type="ChEBI" id="CHEBI:30616"/>
    </ligand>
</feature>
<comment type="caution">
    <text evidence="9">Lacks conserved residue(s) required for the propagation of feature annotation.</text>
</comment>
<comment type="cofactor">
    <cofactor evidence="9">
        <name>Mg(2+)</name>
        <dbReference type="ChEBI" id="CHEBI:18420"/>
    </cofactor>
</comment>
<dbReference type="PANTHER" id="PTHR43210:SF2">
    <property type="entry name" value="ATP-DEPENDENT DETHIOBIOTIN SYNTHETASE BIOD 2"/>
    <property type="match status" value="1"/>
</dbReference>
<evidence type="ECO:0000256" key="4">
    <source>
        <dbReference type="ARBA" id="ARBA00022741"/>
    </source>
</evidence>
<evidence type="ECO:0000313" key="10">
    <source>
        <dbReference type="EMBL" id="MCU7380295.1"/>
    </source>
</evidence>
<evidence type="ECO:0000256" key="3">
    <source>
        <dbReference type="ARBA" id="ARBA00022723"/>
    </source>
</evidence>
<proteinExistence type="inferred from homology"/>
<feature type="binding site" evidence="9">
    <location>
        <position position="17"/>
    </location>
    <ligand>
        <name>Mg(2+)</name>
        <dbReference type="ChEBI" id="CHEBI:18420"/>
    </ligand>
</feature>
<feature type="binding site" evidence="9">
    <location>
        <position position="116"/>
    </location>
    <ligand>
        <name>Mg(2+)</name>
        <dbReference type="ChEBI" id="CHEBI:18420"/>
    </ligand>
</feature>
<evidence type="ECO:0000313" key="11">
    <source>
        <dbReference type="Proteomes" id="UP001065549"/>
    </source>
</evidence>
<dbReference type="Pfam" id="PF13500">
    <property type="entry name" value="AAA_26"/>
    <property type="match status" value="1"/>
</dbReference>
<name>A0A9J6QXS2_9FIRM</name>
<dbReference type="GO" id="GO:0005524">
    <property type="term" value="F:ATP binding"/>
    <property type="evidence" value="ECO:0007669"/>
    <property type="project" value="UniProtKB-UniRule"/>
</dbReference>
<evidence type="ECO:0000256" key="9">
    <source>
        <dbReference type="HAMAP-Rule" id="MF_00336"/>
    </source>
</evidence>
<feature type="binding site" evidence="9">
    <location>
        <position position="42"/>
    </location>
    <ligand>
        <name>substrate</name>
    </ligand>
</feature>
<feature type="active site" evidence="9">
    <location>
        <position position="38"/>
    </location>
</feature>
<sequence length="226" mass="24804">MTKGLFITATGTDAGKTYLTGLMIKKMRESGYTAGYYKAALSGAERKGGALIPGDADHVKRTAGLTEPFSQMVSYIYETAVSPHLAAEIEGPLISEEKVLADYKKACLKYDYITVEGSGGIICPIRREKPQLMLTDLIKAMNLGVLIVAPAQLGTINSTILTIEYARTKGIPVRGVMLNYFHPGDRMEEDNKRFIEEYTGVPVLACVKELEQDLPMDGKLLAELYR</sequence>
<dbReference type="AlphaFoldDB" id="A0A9J6QXS2"/>